<evidence type="ECO:0000256" key="1">
    <source>
        <dbReference type="ARBA" id="ARBA00005964"/>
    </source>
</evidence>
<dbReference type="AlphaFoldDB" id="A0A8S3ZIN6"/>
<comment type="caution">
    <text evidence="5">The sequence shown here is derived from an EMBL/GenBank/DDBJ whole genome shotgun (WGS) entry which is preliminary data.</text>
</comment>
<dbReference type="Pfam" id="PF00135">
    <property type="entry name" value="COesterase"/>
    <property type="match status" value="1"/>
</dbReference>
<accession>A0A8S3ZIN6</accession>
<dbReference type="EC" id="3.1.1.-" evidence="3"/>
<reference evidence="5" key="1">
    <citation type="submission" date="2021-04" db="EMBL/GenBank/DDBJ databases">
        <authorList>
            <consortium name="Molecular Ecology Group"/>
        </authorList>
    </citation>
    <scope>NUCLEOTIDE SEQUENCE</scope>
</reference>
<dbReference type="SUPFAM" id="SSF53474">
    <property type="entry name" value="alpha/beta-Hydrolases"/>
    <property type="match status" value="1"/>
</dbReference>
<dbReference type="Proteomes" id="UP000678393">
    <property type="component" value="Unassembled WGS sequence"/>
</dbReference>
<comment type="similarity">
    <text evidence="1 3">Belongs to the type-B carboxylesterase/lipase family.</text>
</comment>
<name>A0A8S3ZIN6_9EUPU</name>
<dbReference type="PANTHER" id="PTHR11559">
    <property type="entry name" value="CARBOXYLESTERASE"/>
    <property type="match status" value="1"/>
</dbReference>
<gene>
    <name evidence="5" type="ORF">CUNI_LOCUS14915</name>
</gene>
<dbReference type="InterPro" id="IPR019826">
    <property type="entry name" value="Carboxylesterase_B_AS"/>
</dbReference>
<dbReference type="PROSITE" id="PS00941">
    <property type="entry name" value="CARBOXYLESTERASE_B_2"/>
    <property type="match status" value="1"/>
</dbReference>
<evidence type="ECO:0000256" key="3">
    <source>
        <dbReference type="RuleBase" id="RU361235"/>
    </source>
</evidence>
<dbReference type="InterPro" id="IPR029058">
    <property type="entry name" value="AB_hydrolase_fold"/>
</dbReference>
<feature type="chain" id="PRO_5035960177" description="Carboxylic ester hydrolase" evidence="3">
    <location>
        <begin position="20"/>
        <end position="549"/>
    </location>
</feature>
<evidence type="ECO:0000259" key="4">
    <source>
        <dbReference type="Pfam" id="PF00135"/>
    </source>
</evidence>
<sequence length="549" mass="60067">MNVYVFLLLLGSVSVSIIAQDVEDPRQTVVVDLGANQRLKGLNVSSPSSVKVYMFYGIPYAIPPVGNLRFQPPKPALNWSGIRDAVSQSAICSQFTFDNLTSVKSEDCLYLNVFTPDVNASLPVLMWIHGGAYRGGSAYSDVDGATMAPQGVVAVTINYRLGAMGFLSTGDDVMPGNYGMLDQVLALKWVQKYISAFGGDPSQVTIGGQSAGAFIVSLLVVSPLTKGLFIRAIMESGSSLSLSAVERMGSGNQVRDSTLRSAERVGCNQTTSAEVLQCLQEVNVDELMLATLDASLVPRVESKFGFLPDYPLNLLKAGHYNKVDTLQGTNSGEGSAFMQDPEDDGVTRQEFRNAVKSQLESFSNTEELVQELVDAYTGNETDPLVLRSILVQELVDWVFGGGSLTEIIKYTKTPDVATKHFLYQFYYRISGTKTPAWWGVDHSAELGFVFYPNSRYNYSTADDRAVGRQVQTMWANFIKYGDPTPTSVQTSTGGPKLVKWEPFTPDQPNLLEINVVSKLVTYPRPLLINLYEKIIELANTPVQRIPIVG</sequence>
<dbReference type="InterPro" id="IPR019819">
    <property type="entry name" value="Carboxylesterase_B_CS"/>
</dbReference>
<dbReference type="OrthoDB" id="3200163at2759"/>
<organism evidence="5 6">
    <name type="scientific">Candidula unifasciata</name>
    <dbReference type="NCBI Taxonomy" id="100452"/>
    <lineage>
        <taxon>Eukaryota</taxon>
        <taxon>Metazoa</taxon>
        <taxon>Spiralia</taxon>
        <taxon>Lophotrochozoa</taxon>
        <taxon>Mollusca</taxon>
        <taxon>Gastropoda</taxon>
        <taxon>Heterobranchia</taxon>
        <taxon>Euthyneura</taxon>
        <taxon>Panpulmonata</taxon>
        <taxon>Eupulmonata</taxon>
        <taxon>Stylommatophora</taxon>
        <taxon>Helicina</taxon>
        <taxon>Helicoidea</taxon>
        <taxon>Geomitridae</taxon>
        <taxon>Candidula</taxon>
    </lineage>
</organism>
<dbReference type="Gene3D" id="3.40.50.1820">
    <property type="entry name" value="alpha/beta hydrolase"/>
    <property type="match status" value="1"/>
</dbReference>
<evidence type="ECO:0000313" key="5">
    <source>
        <dbReference type="EMBL" id="CAG5129357.1"/>
    </source>
</evidence>
<dbReference type="InterPro" id="IPR050309">
    <property type="entry name" value="Type-B_Carboxylest/Lipase"/>
</dbReference>
<dbReference type="GO" id="GO:0016787">
    <property type="term" value="F:hydrolase activity"/>
    <property type="evidence" value="ECO:0007669"/>
    <property type="project" value="UniProtKB-KW"/>
</dbReference>
<proteinExistence type="inferred from homology"/>
<evidence type="ECO:0000313" key="6">
    <source>
        <dbReference type="Proteomes" id="UP000678393"/>
    </source>
</evidence>
<dbReference type="PROSITE" id="PS00122">
    <property type="entry name" value="CARBOXYLESTERASE_B_1"/>
    <property type="match status" value="1"/>
</dbReference>
<keyword evidence="2 3" id="KW-0378">Hydrolase</keyword>
<keyword evidence="6" id="KW-1185">Reference proteome</keyword>
<dbReference type="InterPro" id="IPR002018">
    <property type="entry name" value="CarbesteraseB"/>
</dbReference>
<dbReference type="EMBL" id="CAJHNH020003458">
    <property type="protein sequence ID" value="CAG5129357.1"/>
    <property type="molecule type" value="Genomic_DNA"/>
</dbReference>
<keyword evidence="3" id="KW-0732">Signal</keyword>
<feature type="domain" description="Carboxylesterase type B" evidence="4">
    <location>
        <begin position="38"/>
        <end position="515"/>
    </location>
</feature>
<protein>
    <recommendedName>
        <fullName evidence="3">Carboxylic ester hydrolase</fullName>
        <ecNumber evidence="3">3.1.1.-</ecNumber>
    </recommendedName>
</protein>
<evidence type="ECO:0000256" key="2">
    <source>
        <dbReference type="ARBA" id="ARBA00022801"/>
    </source>
</evidence>
<feature type="signal peptide" evidence="3">
    <location>
        <begin position="1"/>
        <end position="19"/>
    </location>
</feature>